<evidence type="ECO:0000256" key="4">
    <source>
        <dbReference type="ARBA" id="ARBA00022989"/>
    </source>
</evidence>
<dbReference type="GO" id="GO:0001653">
    <property type="term" value="F:peptide receptor activity"/>
    <property type="evidence" value="ECO:0007669"/>
    <property type="project" value="TreeGrafter"/>
</dbReference>
<keyword evidence="8" id="KW-0732">Signal</keyword>
<evidence type="ECO:0000313" key="11">
    <source>
        <dbReference type="WBParaSite" id="jg12665.2"/>
    </source>
</evidence>
<keyword evidence="6" id="KW-0456">Lyase</keyword>
<dbReference type="Proteomes" id="UP000887574">
    <property type="component" value="Unplaced"/>
</dbReference>
<accession>A0A915CUZ9</accession>
<evidence type="ECO:0000313" key="10">
    <source>
        <dbReference type="Proteomes" id="UP000887574"/>
    </source>
</evidence>
<feature type="signal peptide" evidence="8">
    <location>
        <begin position="1"/>
        <end position="16"/>
    </location>
</feature>
<evidence type="ECO:0000259" key="9">
    <source>
        <dbReference type="Pfam" id="PF01094"/>
    </source>
</evidence>
<organism evidence="10 11">
    <name type="scientific">Ditylenchus dipsaci</name>
    <dbReference type="NCBI Taxonomy" id="166011"/>
    <lineage>
        <taxon>Eukaryota</taxon>
        <taxon>Metazoa</taxon>
        <taxon>Ecdysozoa</taxon>
        <taxon>Nematoda</taxon>
        <taxon>Chromadorea</taxon>
        <taxon>Rhabditida</taxon>
        <taxon>Tylenchina</taxon>
        <taxon>Tylenchomorpha</taxon>
        <taxon>Sphaerularioidea</taxon>
        <taxon>Anguinidae</taxon>
        <taxon>Anguininae</taxon>
        <taxon>Ditylenchus</taxon>
    </lineage>
</organism>
<keyword evidence="3" id="KW-0547">Nucleotide-binding</keyword>
<dbReference type="Gene3D" id="3.40.50.2300">
    <property type="match status" value="2"/>
</dbReference>
<feature type="chain" id="PRO_5037378743" evidence="8">
    <location>
        <begin position="17"/>
        <end position="671"/>
    </location>
</feature>
<evidence type="ECO:0000256" key="6">
    <source>
        <dbReference type="ARBA" id="ARBA00023239"/>
    </source>
</evidence>
<feature type="domain" description="Receptor ligand binding region" evidence="9">
    <location>
        <begin position="85"/>
        <end position="401"/>
    </location>
</feature>
<evidence type="ECO:0000256" key="5">
    <source>
        <dbReference type="ARBA" id="ARBA00023136"/>
    </source>
</evidence>
<dbReference type="WBParaSite" id="jg12665.2">
    <property type="protein sequence ID" value="jg12665.2"/>
    <property type="gene ID" value="jg12665"/>
</dbReference>
<dbReference type="GO" id="GO:0004016">
    <property type="term" value="F:adenylate cyclase activity"/>
    <property type="evidence" value="ECO:0007669"/>
    <property type="project" value="TreeGrafter"/>
</dbReference>
<evidence type="ECO:0000256" key="8">
    <source>
        <dbReference type="SAM" id="SignalP"/>
    </source>
</evidence>
<keyword evidence="2 7" id="KW-0812">Transmembrane</keyword>
<dbReference type="PANTHER" id="PTHR11920:SF260">
    <property type="entry name" value="RECEPTOR-TYPE GUANYLATE CYCLASE GCY-23"/>
    <property type="match status" value="1"/>
</dbReference>
<protein>
    <submittedName>
        <fullName evidence="11">Receptor ligand binding region domain-containing protein</fullName>
    </submittedName>
</protein>
<dbReference type="InterPro" id="IPR028082">
    <property type="entry name" value="Peripla_BP_I"/>
</dbReference>
<keyword evidence="4 7" id="KW-1133">Transmembrane helix</keyword>
<evidence type="ECO:0000256" key="7">
    <source>
        <dbReference type="SAM" id="Phobius"/>
    </source>
</evidence>
<keyword evidence="10" id="KW-1185">Reference proteome</keyword>
<feature type="transmembrane region" description="Helical" evidence="7">
    <location>
        <begin position="502"/>
        <end position="526"/>
    </location>
</feature>
<dbReference type="GO" id="GO:0000166">
    <property type="term" value="F:nucleotide binding"/>
    <property type="evidence" value="ECO:0007669"/>
    <property type="project" value="UniProtKB-KW"/>
</dbReference>
<dbReference type="Pfam" id="PF01094">
    <property type="entry name" value="ANF_receptor"/>
    <property type="match status" value="1"/>
</dbReference>
<dbReference type="PANTHER" id="PTHR11920">
    <property type="entry name" value="GUANYLYL CYCLASE"/>
    <property type="match status" value="1"/>
</dbReference>
<dbReference type="InterPro" id="IPR001828">
    <property type="entry name" value="ANF_lig-bd_rcpt"/>
</dbReference>
<sequence>MLWIFALVTALLAVNGQENSTAKATAEHPVVAKNVVVEGKSHEMTYNGTGVKVRVGHIGAINVMPKAELILEICRKELWKEGILSDEFDIEIISQMGCGESFEGVAVGADMYHQQNIKAFVGPYCNTEMDAVSKMAAYWNVPIIGYMASSNVFSDKTIYKTMARVSIRTTNSLAMAVFSLLKHFNWQRVAIVTNTGPLAFERTQAFEEVFHANRINVVKKIMFEETADAKSITASGYLDDLKNNARIVICIFSSTRDMSKEFMQAVSQAGVKQHDFVFLLPWLQAEAKDASPWIGTDGQVLQNVREYFTNTIIIDDVNGFDNTLMAPFKERVEANGMSVDDLNLQNIYGYVHLYDALKLYSLAARAALNESKDPNVTVDGRVLWNKMRRMQFAGMATTVGLANSNATTTVSGNLSSGVVQMDDLAERAAVYAAFYVAPNRDEVMKMVVMNPVPMSNCDGLVNRSGCFELKLTDLLTGFWPSVDGKLPIEEPSCGFRNERCDYTLIIILAALLLVVAIGVGAGFLIYRFMQNRALNKMSWRIFRDDLRIVNEEEMKSMLSIGSSKTKLSNMSRFAKHHAVIGTNTHASFHLYPQRRPIVFNRQDVQLLSYMKQVMVHDNLNPFLGMAFNEKDEMLLLWKFCSRELSRILFTTRRSLWTPNSTLLLFATSLWA</sequence>
<dbReference type="InterPro" id="IPR050401">
    <property type="entry name" value="Cyclic_nucleotide_synthase"/>
</dbReference>
<dbReference type="GO" id="GO:0005886">
    <property type="term" value="C:plasma membrane"/>
    <property type="evidence" value="ECO:0007669"/>
    <property type="project" value="TreeGrafter"/>
</dbReference>
<reference evidence="11" key="1">
    <citation type="submission" date="2022-11" db="UniProtKB">
        <authorList>
            <consortium name="WormBaseParasite"/>
        </authorList>
    </citation>
    <scope>IDENTIFICATION</scope>
</reference>
<dbReference type="SUPFAM" id="SSF53822">
    <property type="entry name" value="Periplasmic binding protein-like I"/>
    <property type="match status" value="1"/>
</dbReference>
<keyword evidence="5 7" id="KW-0472">Membrane</keyword>
<comment type="subcellular location">
    <subcellularLocation>
        <location evidence="1">Membrane</location>
    </subcellularLocation>
</comment>
<evidence type="ECO:0000256" key="3">
    <source>
        <dbReference type="ARBA" id="ARBA00022741"/>
    </source>
</evidence>
<evidence type="ECO:0000256" key="1">
    <source>
        <dbReference type="ARBA" id="ARBA00004370"/>
    </source>
</evidence>
<dbReference type="CDD" id="cd06352">
    <property type="entry name" value="PBP1_NPR_GC-like"/>
    <property type="match status" value="1"/>
</dbReference>
<evidence type="ECO:0000256" key="2">
    <source>
        <dbReference type="ARBA" id="ARBA00022692"/>
    </source>
</evidence>
<proteinExistence type="predicted"/>
<dbReference type="GO" id="GO:0007168">
    <property type="term" value="P:receptor guanylyl cyclase signaling pathway"/>
    <property type="evidence" value="ECO:0007669"/>
    <property type="project" value="TreeGrafter"/>
</dbReference>
<dbReference type="AlphaFoldDB" id="A0A915CUZ9"/>
<dbReference type="GO" id="GO:0004383">
    <property type="term" value="F:guanylate cyclase activity"/>
    <property type="evidence" value="ECO:0007669"/>
    <property type="project" value="TreeGrafter"/>
</dbReference>
<name>A0A915CUZ9_9BILA</name>